<dbReference type="AlphaFoldDB" id="F8DY42"/>
<dbReference type="Proteomes" id="UP000000492">
    <property type="component" value="Chromosome"/>
</dbReference>
<sequence length="189" mass="19147">MNPTRGETDPSRNPVPSEHHGGDGAATGGHDSPVLTPVEALVEQFGPPSVSLEDMLQVALDPSTPDPGDELIPDNDSVHDSASDAGADAGGASGEPDLSDLGDGSYPDATPGAADDLPSPTGESEAVGGEHWDTNQPNPQGHDDYGVPGEDHGYGGYDGVHDPNHGTGGHNTHPNAHETDPFNDEGGIG</sequence>
<dbReference type="EMBL" id="CP002857">
    <property type="protein sequence ID" value="AEI08784.1"/>
    <property type="molecule type" value="Genomic_DNA"/>
</dbReference>
<dbReference type="STRING" id="662755.CRES_0421"/>
<evidence type="ECO:0000256" key="1">
    <source>
        <dbReference type="SAM" id="MobiDB-lite"/>
    </source>
</evidence>
<protein>
    <submittedName>
        <fullName evidence="2">Uncharacterized protein</fullName>
    </submittedName>
</protein>
<organism evidence="2 3">
    <name type="scientific">Corynebacterium resistens (strain DSM 45100 / JCM 12819 / GTC 2026 / SICGH 158)</name>
    <dbReference type="NCBI Taxonomy" id="662755"/>
    <lineage>
        <taxon>Bacteria</taxon>
        <taxon>Bacillati</taxon>
        <taxon>Actinomycetota</taxon>
        <taxon>Actinomycetes</taxon>
        <taxon>Mycobacteriales</taxon>
        <taxon>Corynebacteriaceae</taxon>
        <taxon>Corynebacterium</taxon>
    </lineage>
</organism>
<evidence type="ECO:0000313" key="2">
    <source>
        <dbReference type="EMBL" id="AEI08784.1"/>
    </source>
</evidence>
<dbReference type="RefSeq" id="WP_013887809.1">
    <property type="nucleotide sequence ID" value="NC_015673.1"/>
</dbReference>
<reference evidence="2 3" key="1">
    <citation type="journal article" date="2012" name="BMC Genomics">
        <title>Complete genome sequence, lifestyle, and multi-drug resistance of the human pathogen Corynebacterium resistens DSM 45100 isolated from blood samples of a leukemia patient.</title>
        <authorList>
            <person name="Schroder J."/>
            <person name="Maus I."/>
            <person name="Meyer K."/>
            <person name="Wordemann S."/>
            <person name="Blom J."/>
            <person name="Jaenicke S."/>
            <person name="Schneider J."/>
            <person name="Trost E."/>
            <person name="Tauch A."/>
        </authorList>
    </citation>
    <scope>NUCLEOTIDE SEQUENCE [LARGE SCALE GENOMIC DNA]</scope>
    <source>
        <strain evidence="3">DSM 45100 / JCM 12819 / CCUG 50093 / GTC 2026 / SICGH 158</strain>
    </source>
</reference>
<keyword evidence="3" id="KW-1185">Reference proteome</keyword>
<dbReference type="KEGG" id="crd:CRES_0421"/>
<name>F8DY42_CORRG</name>
<gene>
    <name evidence="2" type="ordered locus">CRES_0421</name>
</gene>
<proteinExistence type="predicted"/>
<feature type="region of interest" description="Disordered" evidence="1">
    <location>
        <begin position="1"/>
        <end position="189"/>
    </location>
</feature>
<feature type="compositionally biased region" description="Basic and acidic residues" evidence="1">
    <location>
        <begin position="1"/>
        <end position="10"/>
    </location>
</feature>
<dbReference type="HOGENOM" id="CLU_1432359_0_0_11"/>
<accession>F8DY42</accession>
<evidence type="ECO:0000313" key="3">
    <source>
        <dbReference type="Proteomes" id="UP000000492"/>
    </source>
</evidence>
<feature type="compositionally biased region" description="Basic and acidic residues" evidence="1">
    <location>
        <begin position="141"/>
        <end position="164"/>
    </location>
</feature>